<dbReference type="Pfam" id="PF23256">
    <property type="entry name" value="CHX17_2nd"/>
    <property type="match status" value="1"/>
</dbReference>
<comment type="caution">
    <text evidence="14">The sequence shown here is derived from an EMBL/GenBank/DDBJ whole genome shotgun (WGS) entry which is preliminary data.</text>
</comment>
<sequence>MASSPYLPYNASQMLIGEVTVCYSPEMITSSGIWQGNNPLDYTFPTFILNLTLALFVNRFLIFVLKPLRQPRVIADIIGGIMLGPSVLGSSAYIEAKFFPPQSLLVLDVIANTGLLFYVFLVGVEMDITVVRRTGKKSLMIALCGMISSFMVGALSSLTMKGMNQVRGETNSGIFVLFIALSQAVTVFPVLAQILTELKLLNSDLGKIALSSGVINDASAWLLLAMAVALTKGGASSWLTLTVIVANVSFVCFCIFIIKPAICWVDQNTPEGEDFNEVHMSLILIGVMVSGFIATSLGSHSIFGAFVYGLIIPTGRLGSTILEKLQDFVSGLLLPLYYVKSGLRTNLHTIDISNTWLVLFPIIFFAAAAKVGATLLVSMFYQIPFHEGVTLGLLMNAKGLTDISVLNAGKRNKVLSDQAFAIMVVVSVVTTAIITPAITAFYKPGRHFVSYKRRTIQRSKLEAELRMLVCIHTSRNVPTMINLLEATHPSRKSPICIYALNLVELTGRTSAMLVVHGTARQSGHQAVLNRTQNQSDQIMSAFENFEKNTGGVCIQPLTVISPYPTMHEDICNLAEDKHVAFIILPFHKQLTVDGGMEVTNPAYRTMNQNVLANAPCSVGILVDKGFSGSTKVVSSTGQATSQIIVLFFGGLDDREALSYAKRMLEHPVITLTVIRFVPGQHAFRSTIDQQGSNGQGSLTVITDTERAKQLDEEVLNDFKSENLNRRVVYEEKVVNNGEETLAAIRSIENIYDLYIVGRRQNMDSPLTAGLNDWSECLELGIVGDILASPDFALPGSVLVVQQYVGENTQVEKLVTPDSPSRHNDIFSILNVHHRIPRQVKLGNS</sequence>
<dbReference type="InterPro" id="IPR006153">
    <property type="entry name" value="Cation/H_exchanger_TM"/>
</dbReference>
<comment type="similarity">
    <text evidence="9">Belongs to the monovalent cation:proton antiporter 2 (CPA2) transporter (TC 2.A.37) family. CHX (TC 2.A.37.4) subfamily.</text>
</comment>
<feature type="transmembrane region" description="Helical" evidence="10">
    <location>
        <begin position="356"/>
        <end position="381"/>
    </location>
</feature>
<dbReference type="Pfam" id="PF23259">
    <property type="entry name" value="CHX17_C"/>
    <property type="match status" value="1"/>
</dbReference>
<feature type="transmembrane region" description="Helical" evidence="10">
    <location>
        <begin position="172"/>
        <end position="196"/>
    </location>
</feature>
<keyword evidence="6 10" id="KW-1133">Transmembrane helix</keyword>
<dbReference type="GO" id="GO:0015297">
    <property type="term" value="F:antiporter activity"/>
    <property type="evidence" value="ECO:0007669"/>
    <property type="project" value="InterPro"/>
</dbReference>
<dbReference type="Proteomes" id="UP001417504">
    <property type="component" value="Unassembled WGS sequence"/>
</dbReference>
<dbReference type="EMBL" id="JBBNAE010000007">
    <property type="protein sequence ID" value="KAK9110400.1"/>
    <property type="molecule type" value="Genomic_DNA"/>
</dbReference>
<dbReference type="GO" id="GO:0016020">
    <property type="term" value="C:membrane"/>
    <property type="evidence" value="ECO:0007669"/>
    <property type="project" value="UniProtKB-SubCell"/>
</dbReference>
<feature type="domain" description="Cation/H(+) antiporter C-terminal" evidence="13">
    <location>
        <begin position="643"/>
        <end position="805"/>
    </location>
</feature>
<proteinExistence type="inferred from homology"/>
<evidence type="ECO:0000256" key="10">
    <source>
        <dbReference type="SAM" id="Phobius"/>
    </source>
</evidence>
<feature type="transmembrane region" description="Helical" evidence="10">
    <location>
        <begin position="208"/>
        <end position="230"/>
    </location>
</feature>
<feature type="transmembrane region" description="Helical" evidence="10">
    <location>
        <begin position="42"/>
        <end position="61"/>
    </location>
</feature>
<keyword evidence="8 10" id="KW-0472">Membrane</keyword>
<protein>
    <recommendedName>
        <fullName evidence="16">Cation/H+ exchanger domain-containing protein</fullName>
    </recommendedName>
</protein>
<dbReference type="InterPro" id="IPR038770">
    <property type="entry name" value="Na+/solute_symporter_sf"/>
</dbReference>
<dbReference type="Pfam" id="PF00999">
    <property type="entry name" value="Na_H_Exchanger"/>
    <property type="match status" value="1"/>
</dbReference>
<evidence type="ECO:0000256" key="5">
    <source>
        <dbReference type="ARBA" id="ARBA00022958"/>
    </source>
</evidence>
<keyword evidence="7" id="KW-0406">Ion transport</keyword>
<feature type="transmembrane region" description="Helical" evidence="10">
    <location>
        <begin position="73"/>
        <end position="94"/>
    </location>
</feature>
<dbReference type="GO" id="GO:1902600">
    <property type="term" value="P:proton transmembrane transport"/>
    <property type="evidence" value="ECO:0007669"/>
    <property type="project" value="InterPro"/>
</dbReference>
<evidence type="ECO:0000256" key="7">
    <source>
        <dbReference type="ARBA" id="ARBA00023065"/>
    </source>
</evidence>
<evidence type="ECO:0000259" key="13">
    <source>
        <dbReference type="Pfam" id="PF23259"/>
    </source>
</evidence>
<feature type="transmembrane region" description="Helical" evidence="10">
    <location>
        <begin position="106"/>
        <end position="126"/>
    </location>
</feature>
<keyword evidence="5" id="KW-0630">Potassium</keyword>
<dbReference type="GO" id="GO:0006813">
    <property type="term" value="P:potassium ion transport"/>
    <property type="evidence" value="ECO:0007669"/>
    <property type="project" value="UniProtKB-KW"/>
</dbReference>
<evidence type="ECO:0000313" key="14">
    <source>
        <dbReference type="EMBL" id="KAK9110400.1"/>
    </source>
</evidence>
<evidence type="ECO:0000256" key="8">
    <source>
        <dbReference type="ARBA" id="ARBA00023136"/>
    </source>
</evidence>
<name>A0AAP0I861_9MAGN</name>
<keyword evidence="2" id="KW-0813">Transport</keyword>
<feature type="transmembrane region" description="Helical" evidence="10">
    <location>
        <begin position="278"/>
        <end position="311"/>
    </location>
</feature>
<keyword evidence="15" id="KW-1185">Reference proteome</keyword>
<feature type="transmembrane region" description="Helical" evidence="10">
    <location>
        <begin position="138"/>
        <end position="160"/>
    </location>
</feature>
<dbReference type="GO" id="GO:0006885">
    <property type="term" value="P:regulation of pH"/>
    <property type="evidence" value="ECO:0007669"/>
    <property type="project" value="TreeGrafter"/>
</dbReference>
<dbReference type="PANTHER" id="PTHR32468:SF26">
    <property type="entry name" value="CATION_H(+) ANTIPORTER 15"/>
    <property type="match status" value="1"/>
</dbReference>
<dbReference type="InterPro" id="IPR057291">
    <property type="entry name" value="CHX17_2nd"/>
</dbReference>
<keyword evidence="4 10" id="KW-0812">Transmembrane</keyword>
<feature type="transmembrane region" description="Helical" evidence="10">
    <location>
        <begin position="236"/>
        <end position="258"/>
    </location>
</feature>
<evidence type="ECO:0000256" key="3">
    <source>
        <dbReference type="ARBA" id="ARBA00022538"/>
    </source>
</evidence>
<feature type="transmembrane region" description="Helical" evidence="10">
    <location>
        <begin position="420"/>
        <end position="442"/>
    </location>
</feature>
<evidence type="ECO:0000256" key="1">
    <source>
        <dbReference type="ARBA" id="ARBA00004141"/>
    </source>
</evidence>
<dbReference type="InterPro" id="IPR050794">
    <property type="entry name" value="CPA2_transporter"/>
</dbReference>
<gene>
    <name evidence="14" type="ORF">Sjap_018460</name>
</gene>
<dbReference type="GO" id="GO:0012505">
    <property type="term" value="C:endomembrane system"/>
    <property type="evidence" value="ECO:0007669"/>
    <property type="project" value="TreeGrafter"/>
</dbReference>
<feature type="domain" description="Cation/H+ exchanger transmembrane" evidence="11">
    <location>
        <begin position="62"/>
        <end position="438"/>
    </location>
</feature>
<evidence type="ECO:0000259" key="11">
    <source>
        <dbReference type="Pfam" id="PF00999"/>
    </source>
</evidence>
<evidence type="ECO:0008006" key="16">
    <source>
        <dbReference type="Google" id="ProtNLM"/>
    </source>
</evidence>
<dbReference type="AlphaFoldDB" id="A0AAP0I861"/>
<evidence type="ECO:0000256" key="6">
    <source>
        <dbReference type="ARBA" id="ARBA00022989"/>
    </source>
</evidence>
<accession>A0AAP0I861</accession>
<evidence type="ECO:0000259" key="12">
    <source>
        <dbReference type="Pfam" id="PF23256"/>
    </source>
</evidence>
<organism evidence="14 15">
    <name type="scientific">Stephania japonica</name>
    <dbReference type="NCBI Taxonomy" id="461633"/>
    <lineage>
        <taxon>Eukaryota</taxon>
        <taxon>Viridiplantae</taxon>
        <taxon>Streptophyta</taxon>
        <taxon>Embryophyta</taxon>
        <taxon>Tracheophyta</taxon>
        <taxon>Spermatophyta</taxon>
        <taxon>Magnoliopsida</taxon>
        <taxon>Ranunculales</taxon>
        <taxon>Menispermaceae</taxon>
        <taxon>Menispermoideae</taxon>
        <taxon>Cissampelideae</taxon>
        <taxon>Stephania</taxon>
    </lineage>
</organism>
<dbReference type="Gene3D" id="1.20.1530.20">
    <property type="match status" value="1"/>
</dbReference>
<evidence type="ECO:0000256" key="9">
    <source>
        <dbReference type="ARBA" id="ARBA00038341"/>
    </source>
</evidence>
<dbReference type="InterPro" id="IPR057290">
    <property type="entry name" value="CHX17_C"/>
</dbReference>
<evidence type="ECO:0000313" key="15">
    <source>
        <dbReference type="Proteomes" id="UP001417504"/>
    </source>
</evidence>
<keyword evidence="3" id="KW-0633">Potassium transport</keyword>
<reference evidence="14 15" key="1">
    <citation type="submission" date="2024-01" db="EMBL/GenBank/DDBJ databases">
        <title>Genome assemblies of Stephania.</title>
        <authorList>
            <person name="Yang L."/>
        </authorList>
    </citation>
    <scope>NUCLEOTIDE SEQUENCE [LARGE SCALE GENOMIC DNA]</scope>
    <source>
        <strain evidence="14">QJT</strain>
        <tissue evidence="14">Leaf</tissue>
    </source>
</reference>
<comment type="subcellular location">
    <subcellularLocation>
        <location evidence="1">Membrane</location>
        <topology evidence="1">Multi-pass membrane protein</topology>
    </subcellularLocation>
</comment>
<feature type="domain" description="Cation/H(+) antiporter central" evidence="12">
    <location>
        <begin position="495"/>
        <end position="633"/>
    </location>
</feature>
<evidence type="ECO:0000256" key="2">
    <source>
        <dbReference type="ARBA" id="ARBA00022448"/>
    </source>
</evidence>
<dbReference type="PANTHER" id="PTHR32468">
    <property type="entry name" value="CATION/H + ANTIPORTER"/>
    <property type="match status" value="1"/>
</dbReference>
<evidence type="ECO:0000256" key="4">
    <source>
        <dbReference type="ARBA" id="ARBA00022692"/>
    </source>
</evidence>